<protein>
    <submittedName>
        <fullName evidence="1">Unannotated protein</fullName>
    </submittedName>
</protein>
<accession>A0A6J6DM88</accession>
<dbReference type="GO" id="GO:0016627">
    <property type="term" value="F:oxidoreductase activity, acting on the CH-CH group of donors"/>
    <property type="evidence" value="ECO:0007669"/>
    <property type="project" value="InterPro"/>
</dbReference>
<reference evidence="1" key="1">
    <citation type="submission" date="2020-05" db="EMBL/GenBank/DDBJ databases">
        <authorList>
            <person name="Chiriac C."/>
            <person name="Salcher M."/>
            <person name="Ghai R."/>
            <person name="Kavagutti S V."/>
        </authorList>
    </citation>
    <scope>NUCLEOTIDE SEQUENCE</scope>
</reference>
<sequence length="357" mass="38644">MSVHLTDNAVRTDASVLQLLQSIAASAGEVDANVDADRREVLGQLAAAGLLDLGLATGHGSYLDQARVLSDIASMCMSTAFSAWAHRMTLEYVATYSADKHGHIVEALRSLDIVGSTAMAGTFRAASGQEELTVHLTEDDNGVLRANGFIPWASNLYDNAVIVTGMLHGNTRRIVVLNRLREGIEVLPTPQLMALDASRSGAIRLVDVVVTEDDFIDVDFLEFVRSVRPTFLAFQSAFCIGLASASLGAIRELRGVAQSLGERVSSQRDELARLCHRLEALTIWLGQRDGEVPLNPVRLRLEAGHIAVSATQLELAVCGGRSFEAASQTSRRVREGLFLPVQSPTEAQLQWELQQSK</sequence>
<proteinExistence type="predicted"/>
<organism evidence="1">
    <name type="scientific">freshwater metagenome</name>
    <dbReference type="NCBI Taxonomy" id="449393"/>
    <lineage>
        <taxon>unclassified sequences</taxon>
        <taxon>metagenomes</taxon>
        <taxon>ecological metagenomes</taxon>
    </lineage>
</organism>
<dbReference type="Gene3D" id="1.10.540.10">
    <property type="entry name" value="Acyl-CoA dehydrogenase/oxidase, N-terminal domain"/>
    <property type="match status" value="1"/>
</dbReference>
<dbReference type="SUPFAM" id="SSF56645">
    <property type="entry name" value="Acyl-CoA dehydrogenase NM domain-like"/>
    <property type="match status" value="1"/>
</dbReference>
<gene>
    <name evidence="1" type="ORF">UFOPK1572_01021</name>
</gene>
<dbReference type="GO" id="GO:0050660">
    <property type="term" value="F:flavin adenine dinucleotide binding"/>
    <property type="evidence" value="ECO:0007669"/>
    <property type="project" value="InterPro"/>
</dbReference>
<name>A0A6J6DM88_9ZZZZ</name>
<dbReference type="EMBL" id="CAEZTC010000128">
    <property type="protein sequence ID" value="CAB4564224.1"/>
    <property type="molecule type" value="Genomic_DNA"/>
</dbReference>
<evidence type="ECO:0000313" key="1">
    <source>
        <dbReference type="EMBL" id="CAB4564224.1"/>
    </source>
</evidence>
<dbReference type="InterPro" id="IPR009100">
    <property type="entry name" value="AcylCoA_DH/oxidase_NM_dom_sf"/>
</dbReference>
<dbReference type="InterPro" id="IPR037069">
    <property type="entry name" value="AcylCoA_DH/ox_N_sf"/>
</dbReference>
<dbReference type="AlphaFoldDB" id="A0A6J6DM88"/>